<accession>A0A920D146</accession>
<dbReference type="InterPro" id="IPR013149">
    <property type="entry name" value="ADH-like_C"/>
</dbReference>
<dbReference type="InterPro" id="IPR050129">
    <property type="entry name" value="Zn_alcohol_dh"/>
</dbReference>
<evidence type="ECO:0000313" key="5">
    <source>
        <dbReference type="Proteomes" id="UP000683139"/>
    </source>
</evidence>
<feature type="domain" description="Alcohol dehydrogenase-like N-terminal" evidence="3">
    <location>
        <begin position="24"/>
        <end position="132"/>
    </location>
</feature>
<comment type="caution">
    <text evidence="4">The sequence shown here is derived from an EMBL/GenBank/DDBJ whole genome shotgun (WGS) entry which is preliminary data.</text>
</comment>
<dbReference type="RefSeq" id="WP_213519222.1">
    <property type="nucleotide sequence ID" value="NZ_BOSE01000009.1"/>
</dbReference>
<dbReference type="Gene3D" id="3.90.180.10">
    <property type="entry name" value="Medium-chain alcohol dehydrogenases, catalytic domain"/>
    <property type="match status" value="1"/>
</dbReference>
<gene>
    <name evidence="4" type="ORF">J40TS1_42360</name>
</gene>
<dbReference type="Pfam" id="PF08240">
    <property type="entry name" value="ADH_N"/>
    <property type="match status" value="1"/>
</dbReference>
<dbReference type="Pfam" id="PF00107">
    <property type="entry name" value="ADH_zinc_N"/>
    <property type="match status" value="1"/>
</dbReference>
<proteinExistence type="predicted"/>
<reference evidence="4" key="1">
    <citation type="submission" date="2021-03" db="EMBL/GenBank/DDBJ databases">
        <title>Antimicrobial resistance genes in bacteria isolated from Japanese honey, and their potential for conferring macrolide and lincosamide resistance in the American foulbrood pathogen Paenibacillus larvae.</title>
        <authorList>
            <person name="Okamoto M."/>
            <person name="Kumagai M."/>
            <person name="Kanamori H."/>
            <person name="Takamatsu D."/>
        </authorList>
    </citation>
    <scope>NUCLEOTIDE SEQUENCE</scope>
    <source>
        <strain evidence="4">J40TS1</strain>
    </source>
</reference>
<dbReference type="SUPFAM" id="SSF50129">
    <property type="entry name" value="GroES-like"/>
    <property type="match status" value="1"/>
</dbReference>
<keyword evidence="5" id="KW-1185">Reference proteome</keyword>
<dbReference type="Gene3D" id="3.40.50.720">
    <property type="entry name" value="NAD(P)-binding Rossmann-like Domain"/>
    <property type="match status" value="1"/>
</dbReference>
<organism evidence="4 5">
    <name type="scientific">Paenibacillus montaniterrae</name>
    <dbReference type="NCBI Taxonomy" id="429341"/>
    <lineage>
        <taxon>Bacteria</taxon>
        <taxon>Bacillati</taxon>
        <taxon>Bacillota</taxon>
        <taxon>Bacilli</taxon>
        <taxon>Bacillales</taxon>
        <taxon>Paenibacillaceae</taxon>
        <taxon>Paenibacillus</taxon>
    </lineage>
</organism>
<dbReference type="CDD" id="cd08261">
    <property type="entry name" value="Zn_ADH7"/>
    <property type="match status" value="1"/>
</dbReference>
<keyword evidence="1" id="KW-0560">Oxidoreductase</keyword>
<dbReference type="PANTHER" id="PTHR43401">
    <property type="entry name" value="L-THREONINE 3-DEHYDROGENASE"/>
    <property type="match status" value="1"/>
</dbReference>
<dbReference type="InterPro" id="IPR013154">
    <property type="entry name" value="ADH-like_N"/>
</dbReference>
<evidence type="ECO:0000256" key="1">
    <source>
        <dbReference type="ARBA" id="ARBA00023002"/>
    </source>
</evidence>
<sequence>MKGIICKEAGRFVMRDDLPEPVRGEGEAIVAIRRIGICGTDLHAYQGNQPYFAYPRILGHELSGIIEQIGDNQEGLKVGDQVSIIPYLHCGHCAACLRGKTNCCRSMRVLGVHLDGGMRERIAVPVSHLIRTEELSLDQAALLEPLAIGAHALRRAGLQSGARALVIGAGPIGLGVMALAEALGAEVAAMDVNAERLVFAKQWAKASCTVTASSEAAKERLLDWNGGELPSVVFDATGSLRSMSDAFDLVGHGGTLVYVGLANGDITFNDPHFHARELSLLGSRNATREDFNDVIEAVTNANIDLNAYITHRCAFERLTEQFDEWLKPETGVIKAIVEIN</sequence>
<dbReference type="InterPro" id="IPR036291">
    <property type="entry name" value="NAD(P)-bd_dom_sf"/>
</dbReference>
<evidence type="ECO:0000259" key="3">
    <source>
        <dbReference type="Pfam" id="PF08240"/>
    </source>
</evidence>
<dbReference type="InterPro" id="IPR011032">
    <property type="entry name" value="GroES-like_sf"/>
</dbReference>
<name>A0A920D146_9BACL</name>
<dbReference type="AlphaFoldDB" id="A0A920D146"/>
<protein>
    <submittedName>
        <fullName evidence="4">Alcohol dehydrogenase</fullName>
    </submittedName>
</protein>
<evidence type="ECO:0000313" key="4">
    <source>
        <dbReference type="EMBL" id="GIP18594.1"/>
    </source>
</evidence>
<dbReference type="SUPFAM" id="SSF51735">
    <property type="entry name" value="NAD(P)-binding Rossmann-fold domains"/>
    <property type="match status" value="1"/>
</dbReference>
<dbReference type="Proteomes" id="UP000683139">
    <property type="component" value="Unassembled WGS sequence"/>
</dbReference>
<dbReference type="GO" id="GO:0016491">
    <property type="term" value="F:oxidoreductase activity"/>
    <property type="evidence" value="ECO:0007669"/>
    <property type="project" value="UniProtKB-KW"/>
</dbReference>
<dbReference type="PANTHER" id="PTHR43401:SF3">
    <property type="entry name" value="L-GALACTONATE-5-DEHYDROGENASE"/>
    <property type="match status" value="1"/>
</dbReference>
<evidence type="ECO:0000259" key="2">
    <source>
        <dbReference type="Pfam" id="PF00107"/>
    </source>
</evidence>
<dbReference type="EMBL" id="BOSE01000009">
    <property type="protein sequence ID" value="GIP18594.1"/>
    <property type="molecule type" value="Genomic_DNA"/>
</dbReference>
<feature type="domain" description="Alcohol dehydrogenase-like C-terminal" evidence="2">
    <location>
        <begin position="171"/>
        <end position="299"/>
    </location>
</feature>